<dbReference type="HOGENOM" id="CLU_3059920_0_0_3"/>
<sequence>MKDSEEFSLFGCCLNLSIQTQALASLSFWRIGKKNEELMKKGSSLIKAYIFAV</sequence>
<evidence type="ECO:0000313" key="2">
    <source>
        <dbReference type="Proteomes" id="UP000010384"/>
    </source>
</evidence>
<dbReference type="EMBL" id="CP003597">
    <property type="protein sequence ID" value="AFY86552.1"/>
    <property type="molecule type" value="Genomic_DNA"/>
</dbReference>
<proteinExistence type="predicted"/>
<evidence type="ECO:0000313" key="1">
    <source>
        <dbReference type="EMBL" id="AFY86552.1"/>
    </source>
</evidence>
<dbReference type="AlphaFoldDB" id="K9TUM9"/>
<name>K9TUM9_CHRTP</name>
<keyword evidence="2" id="KW-1185">Reference proteome</keyword>
<dbReference type="InParanoid" id="K9TUM9"/>
<gene>
    <name evidence="1" type="ORF">Chro_1020</name>
</gene>
<protein>
    <submittedName>
        <fullName evidence="1">Zonadhesin</fullName>
    </submittedName>
</protein>
<dbReference type="KEGG" id="cthe:Chro_1020"/>
<accession>K9TUM9</accession>
<dbReference type="Proteomes" id="UP000010384">
    <property type="component" value="Chromosome"/>
</dbReference>
<reference evidence="1 2" key="1">
    <citation type="submission" date="2012-06" db="EMBL/GenBank/DDBJ databases">
        <title>Finished chromosome of genome of Chroococcidiopsis thermalis PCC 7203.</title>
        <authorList>
            <consortium name="US DOE Joint Genome Institute"/>
            <person name="Gugger M."/>
            <person name="Coursin T."/>
            <person name="Rippka R."/>
            <person name="Tandeau De Marsac N."/>
            <person name="Huntemann M."/>
            <person name="Wei C.-L."/>
            <person name="Han J."/>
            <person name="Detter J.C."/>
            <person name="Han C."/>
            <person name="Tapia R."/>
            <person name="Davenport K."/>
            <person name="Daligault H."/>
            <person name="Erkkila T."/>
            <person name="Gu W."/>
            <person name="Munk A.C.C."/>
            <person name="Teshima H."/>
            <person name="Xu Y."/>
            <person name="Chain P."/>
            <person name="Chen A."/>
            <person name="Krypides N."/>
            <person name="Mavromatis K."/>
            <person name="Markowitz V."/>
            <person name="Szeto E."/>
            <person name="Ivanova N."/>
            <person name="Mikhailova N."/>
            <person name="Ovchinnikova G."/>
            <person name="Pagani I."/>
            <person name="Pati A."/>
            <person name="Goodwin L."/>
            <person name="Peters L."/>
            <person name="Pitluck S."/>
            <person name="Woyke T."/>
            <person name="Kerfeld C."/>
        </authorList>
    </citation>
    <scope>NUCLEOTIDE SEQUENCE [LARGE SCALE GENOMIC DNA]</scope>
    <source>
        <strain evidence="1 2">PCC 7203</strain>
    </source>
</reference>
<organism evidence="1 2">
    <name type="scientific">Chroococcidiopsis thermalis (strain PCC 7203)</name>
    <dbReference type="NCBI Taxonomy" id="251229"/>
    <lineage>
        <taxon>Bacteria</taxon>
        <taxon>Bacillati</taxon>
        <taxon>Cyanobacteriota</taxon>
        <taxon>Cyanophyceae</taxon>
        <taxon>Chroococcidiopsidales</taxon>
        <taxon>Chroococcidiopsidaceae</taxon>
        <taxon>Chroococcidiopsis</taxon>
    </lineage>
</organism>